<protein>
    <submittedName>
        <fullName evidence="1">Uncharacterized protein</fullName>
    </submittedName>
</protein>
<reference evidence="1 2" key="1">
    <citation type="submission" date="2018-06" db="EMBL/GenBank/DDBJ databases">
        <title>Genomic Encyclopedia of Type Strains, Phase IV (KMG-IV): sequencing the most valuable type-strain genomes for metagenomic binning, comparative biology and taxonomic classification.</title>
        <authorList>
            <person name="Goeker M."/>
        </authorList>
    </citation>
    <scope>NUCLEOTIDE SEQUENCE [LARGE SCALE GENOMIC DNA]</scope>
    <source>
        <strain evidence="1 2">DSM 45479</strain>
    </source>
</reference>
<dbReference type="Proteomes" id="UP000248714">
    <property type="component" value="Unassembled WGS sequence"/>
</dbReference>
<sequence>MSEYAIKLVEISLTAAQARQRAPVVTSWLLDRGVITPNLARDEIMAPSEFRAGPRCSAAAPEADRWVGGGHTGIDVVAARTVHHATGNYEPPTCPHCGCVAINDDDHHAFIEPWLHDRVEPSVRCVVCGRSTLAGDLEGRWSFHIGDLAVVFHNWPPLHDGFVAELGAVMGPRTRVVVARH</sequence>
<comment type="caution">
    <text evidence="1">The sequence shown here is derived from an EMBL/GenBank/DDBJ whole genome shotgun (WGS) entry which is preliminary data.</text>
</comment>
<proteinExistence type="predicted"/>
<organism evidence="1 2">
    <name type="scientific">Lentzea atacamensis</name>
    <dbReference type="NCBI Taxonomy" id="531938"/>
    <lineage>
        <taxon>Bacteria</taxon>
        <taxon>Bacillati</taxon>
        <taxon>Actinomycetota</taxon>
        <taxon>Actinomycetes</taxon>
        <taxon>Pseudonocardiales</taxon>
        <taxon>Pseudonocardiaceae</taxon>
        <taxon>Lentzea</taxon>
    </lineage>
</organism>
<keyword evidence="2" id="KW-1185">Reference proteome</keyword>
<name>A0ABX9EKT0_9PSEU</name>
<accession>A0ABX9EKT0</accession>
<dbReference type="EMBL" id="QLTT01000001">
    <property type="protein sequence ID" value="RAS70756.1"/>
    <property type="molecule type" value="Genomic_DNA"/>
</dbReference>
<gene>
    <name evidence="1" type="ORF">C8D87_1011057</name>
</gene>
<evidence type="ECO:0000313" key="1">
    <source>
        <dbReference type="EMBL" id="RAS70756.1"/>
    </source>
</evidence>
<dbReference type="RefSeq" id="WP_112225724.1">
    <property type="nucleotide sequence ID" value="NZ_QLTT01000001.1"/>
</dbReference>
<evidence type="ECO:0000313" key="2">
    <source>
        <dbReference type="Proteomes" id="UP000248714"/>
    </source>
</evidence>